<dbReference type="PROSITE" id="PS50181">
    <property type="entry name" value="FBOX"/>
    <property type="match status" value="1"/>
</dbReference>
<keyword evidence="3" id="KW-1185">Reference proteome</keyword>
<accession>A0A0D9P5J7</accession>
<dbReference type="SUPFAM" id="SSF81383">
    <property type="entry name" value="F-box domain"/>
    <property type="match status" value="1"/>
</dbReference>
<evidence type="ECO:0000313" key="3">
    <source>
        <dbReference type="Proteomes" id="UP000054544"/>
    </source>
</evidence>
<organism evidence="2 3">
    <name type="scientific">Metarhizium anisopliae BRIP 53293</name>
    <dbReference type="NCBI Taxonomy" id="1291518"/>
    <lineage>
        <taxon>Eukaryota</taxon>
        <taxon>Fungi</taxon>
        <taxon>Dikarya</taxon>
        <taxon>Ascomycota</taxon>
        <taxon>Pezizomycotina</taxon>
        <taxon>Sordariomycetes</taxon>
        <taxon>Hypocreomycetidae</taxon>
        <taxon>Hypocreales</taxon>
        <taxon>Clavicipitaceae</taxon>
        <taxon>Metarhizium</taxon>
    </lineage>
</organism>
<evidence type="ECO:0000259" key="1">
    <source>
        <dbReference type="PROSITE" id="PS50181"/>
    </source>
</evidence>
<protein>
    <recommendedName>
        <fullName evidence="1">F-box domain-containing protein</fullName>
    </recommendedName>
</protein>
<dbReference type="Proteomes" id="UP000054544">
    <property type="component" value="Unassembled WGS sequence"/>
</dbReference>
<sequence length="345" mass="38744">MQPPTCRGLEDLPPELLLAIAEILPADSRLVLSQTCSAFHNIIQSSQRTKFSLKNFDPSTFLDYLATIARDLPDTWVCDKCMALHAADLQDTPQSPLTKSCPMKRANGQRLCWPHHRHVQLALKYTRLGVRDRERRRHLAKLLGPVVANHPPDNDDSWVAHVACSSRGKIVNGRFLLKYTWHYDAASEPIEYLYHGPYGSLVICSHKYLPGFLMACIFYRVNQAGEEEAAKIISEGLRVLLEPSDMRKAARESLVDDQRVMELTDSCSSCLADISVCVGKDGFCLSAWYDLGPEGSPFDEAWTSHGIQEPFDEAWTSHRIQEPCGGDIGRPREGYVPGSIRSLYE</sequence>
<feature type="domain" description="F-box" evidence="1">
    <location>
        <begin position="6"/>
        <end position="56"/>
    </location>
</feature>
<proteinExistence type="predicted"/>
<name>A0A0D9P5J7_METAN</name>
<dbReference type="AlphaFoldDB" id="A0A0D9P5J7"/>
<dbReference type="Pfam" id="PF00646">
    <property type="entry name" value="F-box"/>
    <property type="match status" value="1"/>
</dbReference>
<gene>
    <name evidence="2" type="ORF">H634G_02681</name>
</gene>
<dbReference type="STRING" id="1291518.A0A0D9P5J7"/>
<dbReference type="InterPro" id="IPR036047">
    <property type="entry name" value="F-box-like_dom_sf"/>
</dbReference>
<dbReference type="OrthoDB" id="3766406at2759"/>
<reference evidence="3" key="1">
    <citation type="journal article" date="2014" name="BMC Genomics">
        <title>The genome sequence of the biocontrol fungus Metarhizium anisopliae and comparative genomics of Metarhizium species.</title>
        <authorList>
            <person name="Pattemore J.A."/>
            <person name="Hane J.K."/>
            <person name="Williams A.H."/>
            <person name="Wilson B.A."/>
            <person name="Stodart B.J."/>
            <person name="Ash G.J."/>
        </authorList>
    </citation>
    <scope>NUCLEOTIDE SEQUENCE [LARGE SCALE GENOMIC DNA]</scope>
    <source>
        <strain evidence="3">BRIP 53293</strain>
    </source>
</reference>
<dbReference type="InterPro" id="IPR001810">
    <property type="entry name" value="F-box_dom"/>
</dbReference>
<evidence type="ECO:0000313" key="2">
    <source>
        <dbReference type="EMBL" id="KJK81423.1"/>
    </source>
</evidence>
<dbReference type="SMART" id="SM00256">
    <property type="entry name" value="FBOX"/>
    <property type="match status" value="1"/>
</dbReference>
<dbReference type="Gene3D" id="1.20.1280.50">
    <property type="match status" value="1"/>
</dbReference>
<dbReference type="EMBL" id="KE384725">
    <property type="protein sequence ID" value="KJK81423.1"/>
    <property type="molecule type" value="Genomic_DNA"/>
</dbReference>